<proteinExistence type="predicted"/>
<dbReference type="Proteomes" id="UP000831290">
    <property type="component" value="Chromosome"/>
</dbReference>
<dbReference type="RefSeq" id="WP_255841897.1">
    <property type="nucleotide sequence ID" value="NZ_CP094358.1"/>
</dbReference>
<dbReference type="EMBL" id="CP094358">
    <property type="protein sequence ID" value="UOB16668.1"/>
    <property type="molecule type" value="Genomic_DNA"/>
</dbReference>
<evidence type="ECO:0000313" key="2">
    <source>
        <dbReference type="Proteomes" id="UP000831290"/>
    </source>
</evidence>
<gene>
    <name evidence="1" type="ORF">MQE35_13090</name>
</gene>
<name>A0A9E6ZQ09_9FLAO</name>
<keyword evidence="2" id="KW-1185">Reference proteome</keyword>
<accession>A0A9E6ZQ09</accession>
<organism evidence="1 2">
    <name type="scientific">Abyssalbus ytuae</name>
    <dbReference type="NCBI Taxonomy" id="2926907"/>
    <lineage>
        <taxon>Bacteria</taxon>
        <taxon>Pseudomonadati</taxon>
        <taxon>Bacteroidota</taxon>
        <taxon>Flavobacteriia</taxon>
        <taxon>Flavobacteriales</taxon>
        <taxon>Flavobacteriaceae</taxon>
        <taxon>Abyssalbus</taxon>
    </lineage>
</organism>
<protein>
    <submittedName>
        <fullName evidence="1">Uncharacterized protein</fullName>
    </submittedName>
</protein>
<dbReference type="AlphaFoldDB" id="A0A9E6ZQ09"/>
<sequence>MKIQVIFLKHFIVVSVLILFCFKNVKAQIVTTGAVTDVLGQPIYQQINKANLNMTTKAGINAAALAEVETVISKELLYLTTYNPEYLINRSRINDFIKKESYDFIKVIYPILEPKGNTEFLKNSFVRQRFKMKLEREHKKADSYLALDNYMSEGDRILLLLSSLEKVIKTCMEYEDY</sequence>
<reference evidence="1" key="1">
    <citation type="submission" date="2022-03" db="EMBL/GenBank/DDBJ databases">
        <title>Description of Abyssus ytuae gen. nov., sp. nov., a novel member of the family Flavobacteriaceae isolated from the sediment of Mariana Trench.</title>
        <authorList>
            <person name="Zhang J."/>
            <person name="Xu X."/>
        </authorList>
    </citation>
    <scope>NUCLEOTIDE SEQUENCE</scope>
    <source>
        <strain evidence="1">MT3330</strain>
    </source>
</reference>
<evidence type="ECO:0000313" key="1">
    <source>
        <dbReference type="EMBL" id="UOB16668.1"/>
    </source>
</evidence>
<dbReference type="KEGG" id="fbm:MQE35_13090"/>